<dbReference type="SMART" id="SM01379">
    <property type="entry name" value="GAGE"/>
    <property type="match status" value="1"/>
</dbReference>
<evidence type="ECO:0000313" key="4">
    <source>
        <dbReference type="Ensembl" id="ENSSBOP00000034715.1"/>
    </source>
</evidence>
<dbReference type="Pfam" id="PF05831">
    <property type="entry name" value="GAGE"/>
    <property type="match status" value="1"/>
</dbReference>
<accession>A0A2K6US28</accession>
<name>A0A2K6US28_SAIBB</name>
<reference evidence="4" key="1">
    <citation type="submission" date="2025-08" db="UniProtKB">
        <authorList>
            <consortium name="Ensembl"/>
        </authorList>
    </citation>
    <scope>IDENTIFICATION</scope>
</reference>
<dbReference type="InterPro" id="IPR031320">
    <property type="entry name" value="GAGE"/>
</dbReference>
<evidence type="ECO:0000256" key="1">
    <source>
        <dbReference type="ARBA" id="ARBA00007043"/>
    </source>
</evidence>
<dbReference type="PANTHER" id="PTHR14047:SF34">
    <property type="entry name" value="G ANTIGEN FAMILY E MEMBER 3-RELATED"/>
    <property type="match status" value="1"/>
</dbReference>
<dbReference type="PANTHER" id="PTHR14047">
    <property type="entry name" value="P ANTIGEN FAMILY MEMBER 5-RELATED"/>
    <property type="match status" value="1"/>
</dbReference>
<protein>
    <recommendedName>
        <fullName evidence="3">GAGE domain-containing protein</fullName>
    </recommendedName>
</protein>
<dbReference type="AlphaFoldDB" id="A0A2K6US28"/>
<keyword evidence="5" id="KW-1185">Reference proteome</keyword>
<comment type="similarity">
    <text evidence="1">Belongs to the GAGE family.</text>
</comment>
<dbReference type="Proteomes" id="UP000233220">
    <property type="component" value="Unplaced"/>
</dbReference>
<evidence type="ECO:0000313" key="5">
    <source>
        <dbReference type="Proteomes" id="UP000233220"/>
    </source>
</evidence>
<feature type="compositionally biased region" description="Polar residues" evidence="2">
    <location>
        <begin position="1"/>
        <end position="11"/>
    </location>
</feature>
<dbReference type="InterPro" id="IPR008625">
    <property type="entry name" value="GAGE_fam"/>
</dbReference>
<feature type="region of interest" description="Disordered" evidence="2">
    <location>
        <begin position="44"/>
        <end position="68"/>
    </location>
</feature>
<sequence length="68" mass="6989">EEEPPTETQGVAPSGEIENEGAPAVQGPDVEAVQQDLALLAVEDEPGDGPDVKEGILPTVDPTKVLEA</sequence>
<feature type="domain" description="GAGE" evidence="3">
    <location>
        <begin position="1"/>
        <end position="67"/>
    </location>
</feature>
<organism evidence="4 5">
    <name type="scientific">Saimiri boliviensis boliviensis</name>
    <name type="common">Bolivian squirrel monkey</name>
    <dbReference type="NCBI Taxonomy" id="39432"/>
    <lineage>
        <taxon>Eukaryota</taxon>
        <taxon>Metazoa</taxon>
        <taxon>Chordata</taxon>
        <taxon>Craniata</taxon>
        <taxon>Vertebrata</taxon>
        <taxon>Euteleostomi</taxon>
        <taxon>Mammalia</taxon>
        <taxon>Eutheria</taxon>
        <taxon>Euarchontoglires</taxon>
        <taxon>Primates</taxon>
        <taxon>Haplorrhini</taxon>
        <taxon>Platyrrhini</taxon>
        <taxon>Cebidae</taxon>
        <taxon>Saimiriinae</taxon>
        <taxon>Saimiri</taxon>
    </lineage>
</organism>
<proteinExistence type="inferred from homology"/>
<feature type="region of interest" description="Disordered" evidence="2">
    <location>
        <begin position="1"/>
        <end position="24"/>
    </location>
</feature>
<evidence type="ECO:0000259" key="3">
    <source>
        <dbReference type="SMART" id="SM01379"/>
    </source>
</evidence>
<dbReference type="GeneTree" id="ENSGT00940000153097"/>
<reference evidence="4" key="2">
    <citation type="submission" date="2025-09" db="UniProtKB">
        <authorList>
            <consortium name="Ensembl"/>
        </authorList>
    </citation>
    <scope>IDENTIFICATION</scope>
</reference>
<dbReference type="OMA" id="WELAEPK"/>
<evidence type="ECO:0000256" key="2">
    <source>
        <dbReference type="SAM" id="MobiDB-lite"/>
    </source>
</evidence>
<dbReference type="Ensembl" id="ENSSBOT00000051640.1">
    <property type="protein sequence ID" value="ENSSBOP00000034715.1"/>
    <property type="gene ID" value="ENSSBOG00000033527.1"/>
</dbReference>